<dbReference type="EMBL" id="JAJNAY010000001">
    <property type="protein sequence ID" value="MCD1117564.1"/>
    <property type="molecule type" value="Genomic_DNA"/>
</dbReference>
<gene>
    <name evidence="1" type="ORF">LO744_11915</name>
</gene>
<organism evidence="1 2">
    <name type="scientific">Chryseobacterium turcicum</name>
    <dbReference type="NCBI Taxonomy" id="2898076"/>
    <lineage>
        <taxon>Bacteria</taxon>
        <taxon>Pseudomonadati</taxon>
        <taxon>Bacteroidota</taxon>
        <taxon>Flavobacteriia</taxon>
        <taxon>Flavobacteriales</taxon>
        <taxon>Weeksellaceae</taxon>
        <taxon>Chryseobacterium group</taxon>
        <taxon>Chryseobacterium</taxon>
    </lineage>
</organism>
<dbReference type="AlphaFoldDB" id="A0A9Q3V2D2"/>
<comment type="caution">
    <text evidence="1">The sequence shown here is derived from an EMBL/GenBank/DDBJ whole genome shotgun (WGS) entry which is preliminary data.</text>
</comment>
<sequence length="139" mass="16253">MKINFESLKNDVVYNFIADYSYDYDEDSEANRYIFKIYEKGREEEDSFDFMLREMENGIDLKVIALFADNIYYLGKGISISIILKAKEIFGKQIISSSNLRPVTMGENISELAISKVWKPLVECGKAKYCKNEHHYYLI</sequence>
<name>A0A9Q3V2D2_9FLAO</name>
<proteinExistence type="predicted"/>
<dbReference type="Proteomes" id="UP001108025">
    <property type="component" value="Unassembled WGS sequence"/>
</dbReference>
<evidence type="ECO:0000313" key="2">
    <source>
        <dbReference type="Proteomes" id="UP001108025"/>
    </source>
</evidence>
<protein>
    <submittedName>
        <fullName evidence="1">Uncharacterized protein</fullName>
    </submittedName>
</protein>
<evidence type="ECO:0000313" key="1">
    <source>
        <dbReference type="EMBL" id="MCD1117564.1"/>
    </source>
</evidence>
<keyword evidence="2" id="KW-1185">Reference proteome</keyword>
<reference evidence="1" key="1">
    <citation type="submission" date="2021-11" db="EMBL/GenBank/DDBJ databases">
        <title>Description of novel Chryseobacterium species.</title>
        <authorList>
            <person name="Saticioglu I.B."/>
            <person name="Ay H."/>
            <person name="Altun S."/>
            <person name="Duman M."/>
        </authorList>
    </citation>
    <scope>NUCLEOTIDE SEQUENCE</scope>
    <source>
        <strain evidence="1">C-17</strain>
    </source>
</reference>
<dbReference type="RefSeq" id="WP_230669540.1">
    <property type="nucleotide sequence ID" value="NZ_JAJNAY010000001.1"/>
</dbReference>
<accession>A0A9Q3V2D2</accession>